<dbReference type="PANTHER" id="PTHR43975:SF2">
    <property type="entry name" value="EG:BACR7A4.14 PROTEIN-RELATED"/>
    <property type="match status" value="1"/>
</dbReference>
<dbReference type="Proteomes" id="UP000014760">
    <property type="component" value="Unassembled WGS sequence"/>
</dbReference>
<dbReference type="OMA" id="TWHAWQK"/>
<dbReference type="Pfam" id="PF13561">
    <property type="entry name" value="adh_short_C2"/>
    <property type="match status" value="1"/>
</dbReference>
<dbReference type="HOGENOM" id="CLU_010194_1_0_1"/>
<gene>
    <name evidence="1" type="ORF">CAPTEDRAFT_184786</name>
</gene>
<reference evidence="1 3" key="2">
    <citation type="journal article" date="2013" name="Nature">
        <title>Insights into bilaterian evolution from three spiralian genomes.</title>
        <authorList>
            <person name="Simakov O."/>
            <person name="Marletaz F."/>
            <person name="Cho S.J."/>
            <person name="Edsinger-Gonzales E."/>
            <person name="Havlak P."/>
            <person name="Hellsten U."/>
            <person name="Kuo D.H."/>
            <person name="Larsson T."/>
            <person name="Lv J."/>
            <person name="Arendt D."/>
            <person name="Savage R."/>
            <person name="Osoegawa K."/>
            <person name="de Jong P."/>
            <person name="Grimwood J."/>
            <person name="Chapman J.A."/>
            <person name="Shapiro H."/>
            <person name="Aerts A."/>
            <person name="Otillar R.P."/>
            <person name="Terry A.Y."/>
            <person name="Boore J.L."/>
            <person name="Grigoriev I.V."/>
            <person name="Lindberg D.R."/>
            <person name="Seaver E.C."/>
            <person name="Weisblat D.A."/>
            <person name="Putnam N.H."/>
            <person name="Rokhsar D.S."/>
        </authorList>
    </citation>
    <scope>NUCLEOTIDE SEQUENCE</scope>
    <source>
        <strain evidence="1 3">I ESC-2004</strain>
    </source>
</reference>
<evidence type="ECO:0000313" key="2">
    <source>
        <dbReference type="EnsemblMetazoa" id="CapteP184786"/>
    </source>
</evidence>
<protein>
    <submittedName>
        <fullName evidence="1 2">Uncharacterized protein</fullName>
    </submittedName>
</protein>
<name>R7V1R7_CAPTE</name>
<dbReference type="PANTHER" id="PTHR43975">
    <property type="entry name" value="ZGC:101858"/>
    <property type="match status" value="1"/>
</dbReference>
<dbReference type="STRING" id="283909.R7V1R7"/>
<dbReference type="InterPro" id="IPR036291">
    <property type="entry name" value="NAD(P)-bd_dom_sf"/>
</dbReference>
<evidence type="ECO:0000313" key="1">
    <source>
        <dbReference type="EMBL" id="ELU09606.1"/>
    </source>
</evidence>
<reference evidence="2" key="3">
    <citation type="submission" date="2015-06" db="UniProtKB">
        <authorList>
            <consortium name="EnsemblMetazoa"/>
        </authorList>
    </citation>
    <scope>IDENTIFICATION</scope>
</reference>
<dbReference type="AlphaFoldDB" id="R7V1R7"/>
<dbReference type="PRINTS" id="PR00080">
    <property type="entry name" value="SDRFAMILY"/>
</dbReference>
<dbReference type="EMBL" id="AMQN01006342">
    <property type="status" value="NOT_ANNOTATED_CDS"/>
    <property type="molecule type" value="Genomic_DNA"/>
</dbReference>
<organism evidence="1">
    <name type="scientific">Capitella teleta</name>
    <name type="common">Polychaete worm</name>
    <dbReference type="NCBI Taxonomy" id="283909"/>
    <lineage>
        <taxon>Eukaryota</taxon>
        <taxon>Metazoa</taxon>
        <taxon>Spiralia</taxon>
        <taxon>Lophotrochozoa</taxon>
        <taxon>Annelida</taxon>
        <taxon>Polychaeta</taxon>
        <taxon>Sedentaria</taxon>
        <taxon>Scolecida</taxon>
        <taxon>Capitellidae</taxon>
        <taxon>Capitella</taxon>
    </lineage>
</organism>
<dbReference type="SUPFAM" id="SSF51735">
    <property type="entry name" value="NAD(P)-binding Rossmann-fold domains"/>
    <property type="match status" value="1"/>
</dbReference>
<dbReference type="InterPro" id="IPR002347">
    <property type="entry name" value="SDR_fam"/>
</dbReference>
<proteinExistence type="predicted"/>
<reference evidence="3" key="1">
    <citation type="submission" date="2012-12" db="EMBL/GenBank/DDBJ databases">
        <authorList>
            <person name="Hellsten U."/>
            <person name="Grimwood J."/>
            <person name="Chapman J.A."/>
            <person name="Shapiro H."/>
            <person name="Aerts A."/>
            <person name="Otillar R.P."/>
            <person name="Terry A.Y."/>
            <person name="Boore J.L."/>
            <person name="Simakov O."/>
            <person name="Marletaz F."/>
            <person name="Cho S.-J."/>
            <person name="Edsinger-Gonzales E."/>
            <person name="Havlak P."/>
            <person name="Kuo D.-H."/>
            <person name="Larsson T."/>
            <person name="Lv J."/>
            <person name="Arendt D."/>
            <person name="Savage R."/>
            <person name="Osoegawa K."/>
            <person name="de Jong P."/>
            <person name="Lindberg D.R."/>
            <person name="Seaver E.C."/>
            <person name="Weisblat D.A."/>
            <person name="Putnam N.H."/>
            <person name="Grigoriev I.V."/>
            <person name="Rokhsar D.S."/>
        </authorList>
    </citation>
    <scope>NUCLEOTIDE SEQUENCE</scope>
    <source>
        <strain evidence="3">I ESC-2004</strain>
    </source>
</reference>
<keyword evidence="3" id="KW-1185">Reference proteome</keyword>
<dbReference type="OrthoDB" id="47007at2759"/>
<accession>R7V1R7</accession>
<dbReference type="EMBL" id="KB298124">
    <property type="protein sequence ID" value="ELU09606.1"/>
    <property type="molecule type" value="Genomic_DNA"/>
</dbReference>
<dbReference type="FunFam" id="3.40.50.720:FF:000084">
    <property type="entry name" value="Short-chain dehydrogenase reductase"/>
    <property type="match status" value="1"/>
</dbReference>
<dbReference type="Gene3D" id="3.40.50.720">
    <property type="entry name" value="NAD(P)-binding Rossmann-like Domain"/>
    <property type="match status" value="1"/>
</dbReference>
<dbReference type="EnsemblMetazoa" id="CapteT184786">
    <property type="protein sequence ID" value="CapteP184786"/>
    <property type="gene ID" value="CapteG184786"/>
</dbReference>
<sequence length="270" mass="28997">MLRCSRKGFSSYVPPRFSFLFRSGASSGVGAGTATAFAKEGAKLALTGRRRENLEKTAEKCRELGVTSDNILLLVGDLTNDKFVEEIVQTTVKHFGQLDVLVNNAGIYAAGSIEDSGMDEYDAMMRINARVCYFLSHLSVPHLKKTKGTIVNVSSLDGLRSFSGEAPYCISKAAVDQLTKCSALDLAPYGIRVNAVNPGVIKTELQQRSGMHEDTYSKFLKWAEGVNPLGCTGKVDDVTPTIVHLASSRSSYVTGACVSIDGGRAASTPR</sequence>
<dbReference type="PRINTS" id="PR00081">
    <property type="entry name" value="GDHRDH"/>
</dbReference>
<evidence type="ECO:0000313" key="3">
    <source>
        <dbReference type="Proteomes" id="UP000014760"/>
    </source>
</evidence>